<organism evidence="3 4">
    <name type="scientific">Clostridium chromiireducens</name>
    <dbReference type="NCBI Taxonomy" id="225345"/>
    <lineage>
        <taxon>Bacteria</taxon>
        <taxon>Bacillati</taxon>
        <taxon>Bacillota</taxon>
        <taxon>Clostridia</taxon>
        <taxon>Eubacteriales</taxon>
        <taxon>Clostridiaceae</taxon>
        <taxon>Clostridium</taxon>
    </lineage>
</organism>
<dbReference type="AlphaFoldDB" id="A0A1V4ISB9"/>
<comment type="caution">
    <text evidence="3">The sequence shown here is derived from an EMBL/GenBank/DDBJ whole genome shotgun (WGS) entry which is preliminary data.</text>
</comment>
<dbReference type="Pfam" id="PF01757">
    <property type="entry name" value="Acyl_transf_3"/>
    <property type="match status" value="1"/>
</dbReference>
<feature type="transmembrane region" description="Helical" evidence="1">
    <location>
        <begin position="230"/>
        <end position="251"/>
    </location>
</feature>
<evidence type="ECO:0000313" key="3">
    <source>
        <dbReference type="EMBL" id="OPJ62803.1"/>
    </source>
</evidence>
<feature type="transmembrane region" description="Helical" evidence="1">
    <location>
        <begin position="176"/>
        <end position="195"/>
    </location>
</feature>
<keyword evidence="1" id="KW-0812">Transmembrane</keyword>
<feature type="transmembrane region" description="Helical" evidence="1">
    <location>
        <begin position="292"/>
        <end position="314"/>
    </location>
</feature>
<feature type="transmembrane region" description="Helical" evidence="1">
    <location>
        <begin position="145"/>
        <end position="164"/>
    </location>
</feature>
<dbReference type="Proteomes" id="UP000191056">
    <property type="component" value="Unassembled WGS sequence"/>
</dbReference>
<feature type="transmembrane region" description="Helical" evidence="1">
    <location>
        <begin position="86"/>
        <end position="107"/>
    </location>
</feature>
<feature type="transmembrane region" description="Helical" evidence="1">
    <location>
        <begin position="320"/>
        <end position="341"/>
    </location>
</feature>
<dbReference type="PANTHER" id="PTHR36927">
    <property type="entry name" value="BLR4337 PROTEIN"/>
    <property type="match status" value="1"/>
</dbReference>
<dbReference type="EMBL" id="MZGT01000021">
    <property type="protein sequence ID" value="OPJ62803.1"/>
    <property type="molecule type" value="Genomic_DNA"/>
</dbReference>
<protein>
    <submittedName>
        <fullName evidence="3">Glucans biosynthesis protein C</fullName>
        <ecNumber evidence="3">2.1.-.-</ecNumber>
    </submittedName>
</protein>
<dbReference type="STRING" id="225345.CLCHR_18630"/>
<feature type="domain" description="Acyltransferase 3" evidence="2">
    <location>
        <begin position="7"/>
        <end position="338"/>
    </location>
</feature>
<dbReference type="InterPro" id="IPR002656">
    <property type="entry name" value="Acyl_transf_3_dom"/>
</dbReference>
<keyword evidence="1" id="KW-1133">Transmembrane helix</keyword>
<dbReference type="GO" id="GO:0016747">
    <property type="term" value="F:acyltransferase activity, transferring groups other than amino-acyl groups"/>
    <property type="evidence" value="ECO:0007669"/>
    <property type="project" value="InterPro"/>
</dbReference>
<feature type="transmembrane region" description="Helical" evidence="1">
    <location>
        <begin position="263"/>
        <end position="280"/>
    </location>
</feature>
<sequence>MVNMRKYYIDNIRILCILMLFPFHTAMIFNGWGENWYVHSKALFGATMLDLAVYPWWMSGLFTLAGVSAVYSLKNRTVKQYIQERFLKLFIPLISSILLVIPVQAYIADRYFNNYIGSYIEHFAVYFSLTDWSGYDGHFTPGQTWFILYLFVISMITLPLIIWYKNKENKISGKSMTIMKIVPMFLIILLAAPILDIGGKSIGEFAADFLLGYFILSMEEVQARLEKYRIPLGLAWVILIIMRCTMYQMSISHGLLWEVQQRVLGWIGILAIMGLGKKFLEFNNKFTQYFTSAIFPIYIFHQSIIVIVGFIVVQTVRVPVIQYFVIMGTSFILTIIMYEIFRRLPVTRFLFGIKKDRRNKLKRTINKSNGKLKC</sequence>
<accession>A0A1V4ISB9</accession>
<keyword evidence="1" id="KW-0472">Membrane</keyword>
<name>A0A1V4ISB9_9CLOT</name>
<evidence type="ECO:0000256" key="1">
    <source>
        <dbReference type="SAM" id="Phobius"/>
    </source>
</evidence>
<dbReference type="InterPro" id="IPR050623">
    <property type="entry name" value="Glucan_succinyl_AcylTrfase"/>
</dbReference>
<feature type="transmembrane region" description="Helical" evidence="1">
    <location>
        <begin position="53"/>
        <end position="74"/>
    </location>
</feature>
<keyword evidence="4" id="KW-1185">Reference proteome</keyword>
<keyword evidence="3" id="KW-0808">Transferase</keyword>
<evidence type="ECO:0000259" key="2">
    <source>
        <dbReference type="Pfam" id="PF01757"/>
    </source>
</evidence>
<gene>
    <name evidence="3" type="primary">mdoC_2</name>
    <name evidence="3" type="ORF">CLCHR_18630</name>
</gene>
<reference evidence="3 4" key="1">
    <citation type="submission" date="2017-03" db="EMBL/GenBank/DDBJ databases">
        <title>Genome sequence of Clostridium chromiireducens DSM 23318.</title>
        <authorList>
            <person name="Poehlein A."/>
            <person name="Daniel R."/>
        </authorList>
    </citation>
    <scope>NUCLEOTIDE SEQUENCE [LARGE SCALE GENOMIC DNA]</scope>
    <source>
        <strain evidence="3 4">DSM 23318</strain>
    </source>
</reference>
<dbReference type="PANTHER" id="PTHR36927:SF1">
    <property type="entry name" value="MDO-LIKE PROTEIN"/>
    <property type="match status" value="1"/>
</dbReference>
<evidence type="ECO:0000313" key="4">
    <source>
        <dbReference type="Proteomes" id="UP000191056"/>
    </source>
</evidence>
<dbReference type="EC" id="2.1.-.-" evidence="3"/>
<feature type="transmembrane region" description="Helical" evidence="1">
    <location>
        <begin position="12"/>
        <end position="33"/>
    </location>
</feature>
<proteinExistence type="predicted"/>